<sequence length="337" mass="38820">MFLDTLPVEILTQIYLCLPTVDSVINLSTTCHRMRNTFQTSKRLNILQQAAEVEFGPIDEIVQLVTHNASQSAHIRRSVGLSQALLQQMLRVGRVAKRWTEIYPMRKWKDDFANRRLLTEAEAFLFRRALYRLWLFDRAYHNSAHPRTARLLPAIMYERTALLHNFNGEELAEMLDVHLVLRDVIANNICPSNGKMRARFHKRFQDHIPSQVSIHLNYARSSSALQDSCYNSKYHASLSSSLFPDVSLDGWGDDIMHYYVVEDMMKLDPEQILLLREQCFSKAQVESFITGLGEWFGNNGEVFSETLALVVKQRGGDPEELKDAVRDIEVGIVTELY</sequence>
<reference evidence="2 3" key="1">
    <citation type="journal article" date="2016" name="Sci. Rep.">
        <title>Peltaster fructicola genome reveals evolution from an invasive phytopathogen to an ectophytic parasite.</title>
        <authorList>
            <person name="Xu C."/>
            <person name="Chen H."/>
            <person name="Gleason M.L."/>
            <person name="Xu J.R."/>
            <person name="Liu H."/>
            <person name="Zhang R."/>
            <person name="Sun G."/>
        </authorList>
    </citation>
    <scope>NUCLEOTIDE SEQUENCE [LARGE SCALE GENOMIC DNA]</scope>
    <source>
        <strain evidence="2 3">LNHT1506</strain>
    </source>
</reference>
<dbReference type="AlphaFoldDB" id="A0A6H0XUW0"/>
<dbReference type="PROSITE" id="PS50181">
    <property type="entry name" value="FBOX"/>
    <property type="match status" value="1"/>
</dbReference>
<gene>
    <name evidence="2" type="ORF">AMS68_004059</name>
</gene>
<proteinExistence type="predicted"/>
<name>A0A6H0XUW0_9PEZI</name>
<evidence type="ECO:0000259" key="1">
    <source>
        <dbReference type="PROSITE" id="PS50181"/>
    </source>
</evidence>
<organism evidence="2 3">
    <name type="scientific">Peltaster fructicola</name>
    <dbReference type="NCBI Taxonomy" id="286661"/>
    <lineage>
        <taxon>Eukaryota</taxon>
        <taxon>Fungi</taxon>
        <taxon>Dikarya</taxon>
        <taxon>Ascomycota</taxon>
        <taxon>Pezizomycotina</taxon>
        <taxon>Dothideomycetes</taxon>
        <taxon>Dothideomycetes incertae sedis</taxon>
        <taxon>Peltaster</taxon>
    </lineage>
</organism>
<evidence type="ECO:0000313" key="2">
    <source>
        <dbReference type="EMBL" id="QIW98541.1"/>
    </source>
</evidence>
<dbReference type="OrthoDB" id="1638493at2759"/>
<dbReference type="InterPro" id="IPR001810">
    <property type="entry name" value="F-box_dom"/>
</dbReference>
<accession>A0A6H0XUW0</accession>
<keyword evidence="3" id="KW-1185">Reference proteome</keyword>
<dbReference type="EMBL" id="CP051141">
    <property type="protein sequence ID" value="QIW98541.1"/>
    <property type="molecule type" value="Genomic_DNA"/>
</dbReference>
<feature type="domain" description="F-box" evidence="1">
    <location>
        <begin position="1"/>
        <end position="47"/>
    </location>
</feature>
<dbReference type="Pfam" id="PF00646">
    <property type="entry name" value="F-box"/>
    <property type="match status" value="1"/>
</dbReference>
<evidence type="ECO:0000313" key="3">
    <source>
        <dbReference type="Proteomes" id="UP000503462"/>
    </source>
</evidence>
<protein>
    <recommendedName>
        <fullName evidence="1">F-box domain-containing protein</fullName>
    </recommendedName>
</protein>
<dbReference type="Proteomes" id="UP000503462">
    <property type="component" value="Chromosome 3"/>
</dbReference>